<dbReference type="SUPFAM" id="SSF52507">
    <property type="entry name" value="Homo-oligomeric flavin-containing Cys decarboxylases, HFCD"/>
    <property type="match status" value="1"/>
</dbReference>
<dbReference type="InterPro" id="IPR003382">
    <property type="entry name" value="Flavoprotein"/>
</dbReference>
<proteinExistence type="inferred from homology"/>
<keyword evidence="5" id="KW-1185">Reference proteome</keyword>
<comment type="similarity">
    <text evidence="2">Belongs to the HFCD (homooligomeric flavin containing Cys decarboxylase) superfamily.</text>
</comment>
<dbReference type="Proteomes" id="UP000053424">
    <property type="component" value="Unassembled WGS sequence"/>
</dbReference>
<evidence type="ECO:0000313" key="4">
    <source>
        <dbReference type="EMBL" id="KIM39129.1"/>
    </source>
</evidence>
<dbReference type="PANTHER" id="PTHR14359:SF6">
    <property type="entry name" value="PHOSPHOPANTOTHENOYLCYSTEINE DECARBOXYLASE"/>
    <property type="match status" value="1"/>
</dbReference>
<dbReference type="Pfam" id="PF02441">
    <property type="entry name" value="Flavoprotein"/>
    <property type="match status" value="1"/>
</dbReference>
<keyword evidence="1" id="KW-0173">Coenzyme A biosynthesis</keyword>
<dbReference type="Gene3D" id="3.40.50.1950">
    <property type="entry name" value="Flavin prenyltransferase-like"/>
    <property type="match status" value="1"/>
</dbReference>
<organism evidence="4 5">
    <name type="scientific">Hebeloma cylindrosporum</name>
    <dbReference type="NCBI Taxonomy" id="76867"/>
    <lineage>
        <taxon>Eukaryota</taxon>
        <taxon>Fungi</taxon>
        <taxon>Dikarya</taxon>
        <taxon>Basidiomycota</taxon>
        <taxon>Agaricomycotina</taxon>
        <taxon>Agaricomycetes</taxon>
        <taxon>Agaricomycetidae</taxon>
        <taxon>Agaricales</taxon>
        <taxon>Agaricineae</taxon>
        <taxon>Hymenogastraceae</taxon>
        <taxon>Hebeloma</taxon>
    </lineage>
</organism>
<dbReference type="InterPro" id="IPR036551">
    <property type="entry name" value="Flavin_trans-like"/>
</dbReference>
<dbReference type="GO" id="GO:0004633">
    <property type="term" value="F:phosphopantothenoylcysteine decarboxylase activity"/>
    <property type="evidence" value="ECO:0007669"/>
    <property type="project" value="TreeGrafter"/>
</dbReference>
<gene>
    <name evidence="4" type="ORF">M413DRAFT_447467</name>
</gene>
<dbReference type="GO" id="GO:0071513">
    <property type="term" value="C:phosphopantothenoylcysteine decarboxylase complex"/>
    <property type="evidence" value="ECO:0007669"/>
    <property type="project" value="TreeGrafter"/>
</dbReference>
<dbReference type="GO" id="GO:0010181">
    <property type="term" value="F:FMN binding"/>
    <property type="evidence" value="ECO:0007669"/>
    <property type="project" value="TreeGrafter"/>
</dbReference>
<dbReference type="PANTHER" id="PTHR14359">
    <property type="entry name" value="HOMO-OLIGOMERIC FLAVIN CONTAINING CYS DECARBOXYLASE FAMILY"/>
    <property type="match status" value="1"/>
</dbReference>
<dbReference type="AlphaFoldDB" id="A0A0C3C4G5"/>
<reference evidence="4 5" key="1">
    <citation type="submission" date="2014-04" db="EMBL/GenBank/DDBJ databases">
        <authorList>
            <consortium name="DOE Joint Genome Institute"/>
            <person name="Kuo A."/>
            <person name="Gay G."/>
            <person name="Dore J."/>
            <person name="Kohler A."/>
            <person name="Nagy L.G."/>
            <person name="Floudas D."/>
            <person name="Copeland A."/>
            <person name="Barry K.W."/>
            <person name="Cichocki N."/>
            <person name="Veneault-Fourrey C."/>
            <person name="LaButti K."/>
            <person name="Lindquist E.A."/>
            <person name="Lipzen A."/>
            <person name="Lundell T."/>
            <person name="Morin E."/>
            <person name="Murat C."/>
            <person name="Sun H."/>
            <person name="Tunlid A."/>
            <person name="Henrissat B."/>
            <person name="Grigoriev I.V."/>
            <person name="Hibbett D.S."/>
            <person name="Martin F."/>
            <person name="Nordberg H.P."/>
            <person name="Cantor M.N."/>
            <person name="Hua S.X."/>
        </authorList>
    </citation>
    <scope>NUCLEOTIDE SEQUENCE [LARGE SCALE GENOMIC DNA]</scope>
    <source>
        <strain evidence="5">h7</strain>
    </source>
</reference>
<evidence type="ECO:0000256" key="2">
    <source>
        <dbReference type="ARBA" id="ARBA00038350"/>
    </source>
</evidence>
<evidence type="ECO:0000259" key="3">
    <source>
        <dbReference type="Pfam" id="PF02441"/>
    </source>
</evidence>
<evidence type="ECO:0000256" key="1">
    <source>
        <dbReference type="ARBA" id="ARBA00022993"/>
    </source>
</evidence>
<reference evidence="5" key="2">
    <citation type="submission" date="2015-01" db="EMBL/GenBank/DDBJ databases">
        <title>Evolutionary Origins and Diversification of the Mycorrhizal Mutualists.</title>
        <authorList>
            <consortium name="DOE Joint Genome Institute"/>
            <consortium name="Mycorrhizal Genomics Consortium"/>
            <person name="Kohler A."/>
            <person name="Kuo A."/>
            <person name="Nagy L.G."/>
            <person name="Floudas D."/>
            <person name="Copeland A."/>
            <person name="Barry K.W."/>
            <person name="Cichocki N."/>
            <person name="Veneault-Fourrey C."/>
            <person name="LaButti K."/>
            <person name="Lindquist E.A."/>
            <person name="Lipzen A."/>
            <person name="Lundell T."/>
            <person name="Morin E."/>
            <person name="Murat C."/>
            <person name="Riley R."/>
            <person name="Ohm R."/>
            <person name="Sun H."/>
            <person name="Tunlid A."/>
            <person name="Henrissat B."/>
            <person name="Grigoriev I.V."/>
            <person name="Hibbett D.S."/>
            <person name="Martin F."/>
        </authorList>
    </citation>
    <scope>NUCLEOTIDE SEQUENCE [LARGE SCALE GENOMIC DNA]</scope>
    <source>
        <strain evidence="5">h7</strain>
    </source>
</reference>
<name>A0A0C3C4G5_HEBCY</name>
<dbReference type="HOGENOM" id="CLU_1421562_0_0_1"/>
<feature type="domain" description="Flavoprotein" evidence="3">
    <location>
        <begin position="18"/>
        <end position="147"/>
    </location>
</feature>
<evidence type="ECO:0000313" key="5">
    <source>
        <dbReference type="Proteomes" id="UP000053424"/>
    </source>
</evidence>
<dbReference type="OrthoDB" id="2954819at2759"/>
<accession>A0A0C3C4G5</accession>
<protein>
    <recommendedName>
        <fullName evidence="3">Flavoprotein domain-containing protein</fullName>
    </recommendedName>
</protein>
<dbReference type="EMBL" id="KN831787">
    <property type="protein sequence ID" value="KIM39129.1"/>
    <property type="molecule type" value="Genomic_DNA"/>
</dbReference>
<sequence length="191" mass="20353">MSSLLKIVVCLAGPYKDVIKLAHMAKNNGWDVQVLLTSNAAKAFKDEKLIGPLEIVTGNPVSYELEPRDRRASSPKLARHAAIVALASLNTISKLAMGMCDNYATTAVQGLVGEKNNGKKGVAIALCPFVNTNLAAHPMFEPNIAALKRQLVHVVDRVPHESGGDTDCTQLWADALGAVELELGKPSSDAK</sequence>
<dbReference type="GO" id="GO:0015937">
    <property type="term" value="P:coenzyme A biosynthetic process"/>
    <property type="evidence" value="ECO:0007669"/>
    <property type="project" value="UniProtKB-KW"/>
</dbReference>